<evidence type="ECO:0000313" key="2">
    <source>
        <dbReference type="Proteomes" id="UP001612415"/>
    </source>
</evidence>
<proteinExistence type="predicted"/>
<gene>
    <name evidence="1" type="ORF">ACIA8P_30520</name>
</gene>
<dbReference type="Proteomes" id="UP001612415">
    <property type="component" value="Unassembled WGS sequence"/>
</dbReference>
<sequence length="233" mass="24702">MSAAALVRSALALTLPEVRAAARTLWTAPRLKERYPGYLGVMHGLIRASVPLMEAAGRRCADLQPGDPCAEPLARYFETHIAEEQGHDDWLLKDLTAADGITPRAVLDSAPAADVAALAGAQYYWIRHYHPACLLGYIAVLEGCPPDPDLARRLPGLTGLPATAFRTLAAHAADDPGHLRELDRLLDELPLTPALAAAVAHSAAHTAGRAAALLRGLAQGDPDPASRFPALRS</sequence>
<dbReference type="Gene3D" id="1.20.910.10">
    <property type="entry name" value="Heme oxygenase-like"/>
    <property type="match status" value="1"/>
</dbReference>
<dbReference type="InterPro" id="IPR016084">
    <property type="entry name" value="Haem_Oase-like_multi-hlx"/>
</dbReference>
<keyword evidence="2" id="KW-1185">Reference proteome</keyword>
<comment type="caution">
    <text evidence="1">The sequence shown here is derived from an EMBL/GenBank/DDBJ whole genome shotgun (WGS) entry which is preliminary data.</text>
</comment>
<name>A0ABW7Y982_STRCE</name>
<reference evidence="1 2" key="1">
    <citation type="submission" date="2024-10" db="EMBL/GenBank/DDBJ databases">
        <title>The Natural Products Discovery Center: Release of the First 8490 Sequenced Strains for Exploring Actinobacteria Biosynthetic Diversity.</title>
        <authorList>
            <person name="Kalkreuter E."/>
            <person name="Kautsar S.A."/>
            <person name="Yang D."/>
            <person name="Bader C.D."/>
            <person name="Teijaro C.N."/>
            <person name="Fluegel L."/>
            <person name="Davis C.M."/>
            <person name="Simpson J.R."/>
            <person name="Lauterbach L."/>
            <person name="Steele A.D."/>
            <person name="Gui C."/>
            <person name="Meng S."/>
            <person name="Li G."/>
            <person name="Viehrig K."/>
            <person name="Ye F."/>
            <person name="Su P."/>
            <person name="Kiefer A.F."/>
            <person name="Nichols A."/>
            <person name="Cepeda A.J."/>
            <person name="Yan W."/>
            <person name="Fan B."/>
            <person name="Jiang Y."/>
            <person name="Adhikari A."/>
            <person name="Zheng C.-J."/>
            <person name="Schuster L."/>
            <person name="Cowan T.M."/>
            <person name="Smanski M.J."/>
            <person name="Chevrette M.G."/>
            <person name="De Carvalho L.P.S."/>
            <person name="Shen B."/>
        </authorList>
    </citation>
    <scope>NUCLEOTIDE SEQUENCE [LARGE SCALE GENOMIC DNA]</scope>
    <source>
        <strain evidence="1 2">NPDC051599</strain>
    </source>
</reference>
<accession>A0ABW7Y982</accession>
<evidence type="ECO:0000313" key="1">
    <source>
        <dbReference type="EMBL" id="MFI5678944.1"/>
    </source>
</evidence>
<dbReference type="SUPFAM" id="SSF48613">
    <property type="entry name" value="Heme oxygenase-like"/>
    <property type="match status" value="1"/>
</dbReference>
<dbReference type="RefSeq" id="WP_398659451.1">
    <property type="nucleotide sequence ID" value="NZ_JBITDC010000013.1"/>
</dbReference>
<dbReference type="EMBL" id="JBITDC010000013">
    <property type="protein sequence ID" value="MFI5678944.1"/>
    <property type="molecule type" value="Genomic_DNA"/>
</dbReference>
<protein>
    <submittedName>
        <fullName evidence="1">Iron-containing redox enzyme family protein</fullName>
    </submittedName>
</protein>
<organism evidence="1 2">
    <name type="scientific">Streptomyces cellulosae</name>
    <dbReference type="NCBI Taxonomy" id="1968"/>
    <lineage>
        <taxon>Bacteria</taxon>
        <taxon>Bacillati</taxon>
        <taxon>Actinomycetota</taxon>
        <taxon>Actinomycetes</taxon>
        <taxon>Kitasatosporales</taxon>
        <taxon>Streptomycetaceae</taxon>
        <taxon>Streptomyces</taxon>
    </lineage>
</organism>